<dbReference type="HOGENOM" id="CLU_594821_0_0_1"/>
<feature type="compositionally biased region" description="Basic and acidic residues" evidence="1">
    <location>
        <begin position="12"/>
        <end position="21"/>
    </location>
</feature>
<gene>
    <name evidence="2" type="ORF">CRE_17927</name>
</gene>
<feature type="compositionally biased region" description="Basic and acidic residues" evidence="1">
    <location>
        <begin position="391"/>
        <end position="408"/>
    </location>
</feature>
<reference evidence="2" key="1">
    <citation type="submission" date="2007-07" db="EMBL/GenBank/DDBJ databases">
        <title>PCAP assembly of the Caenorhabditis remanei genome.</title>
        <authorList>
            <consortium name="The Caenorhabditis remanei Sequencing Consortium"/>
            <person name="Wilson R.K."/>
        </authorList>
    </citation>
    <scope>NUCLEOTIDE SEQUENCE [LARGE SCALE GENOMIC DNA]</scope>
    <source>
        <strain evidence="2">PB4641</strain>
    </source>
</reference>
<evidence type="ECO:0000256" key="1">
    <source>
        <dbReference type="SAM" id="MobiDB-lite"/>
    </source>
</evidence>
<keyword evidence="3" id="KW-1185">Reference proteome</keyword>
<evidence type="ECO:0000313" key="2">
    <source>
        <dbReference type="EMBL" id="EFO99147.1"/>
    </source>
</evidence>
<proteinExistence type="predicted"/>
<feature type="region of interest" description="Disordered" evidence="1">
    <location>
        <begin position="389"/>
        <end position="460"/>
    </location>
</feature>
<dbReference type="AlphaFoldDB" id="E3MDL1"/>
<accession>E3MDL1</accession>
<dbReference type="Proteomes" id="UP000008281">
    <property type="component" value="Unassembled WGS sequence"/>
</dbReference>
<evidence type="ECO:0000313" key="3">
    <source>
        <dbReference type="Proteomes" id="UP000008281"/>
    </source>
</evidence>
<dbReference type="OMA" id="QESHLIR"/>
<sequence length="460" mass="53310">MTSAPAMSRRAKLLEDHEKNMMSETNKVISEEAEDARKVRESYAQQASNNRKLFDLDVVKEGEKCTENVKRGISRLDDLRVENRLTLTKLNEDQAKSNRQKLQDMEKNGQNEVEQRKNRVQIIEKKIQDVKNTTEKERERELRINGALQAEKTNIAQKLESKKTEKRESHEKKIMELEQKSADIRLKHEEEMKKMEEVLRIKNEKQMAEVFSLQEKLMTGNGKMIEAAHNDRKHNDFRRQCRMVVHLFNEARKHFDDEELLIMFIISEIKNERKLTANPLLGTITNALQNLLHAIQMLAVPDEQYEVLQIKVQRIASDLTAEIKKIEREIFSFKNVGKGDIESLELSHETARALMLQLSELVLLFNIRPSTQFGEVLALEVNNLSITSSPSEHKLENSRLENGSKPEIPKAINNISANDEIEETDEGDASDEDEDQRELRYEGMVEDMKETDSENFEVLA</sequence>
<protein>
    <submittedName>
        <fullName evidence="2">Uncharacterized protein</fullName>
    </submittedName>
</protein>
<feature type="compositionally biased region" description="Acidic residues" evidence="1">
    <location>
        <begin position="419"/>
        <end position="436"/>
    </location>
</feature>
<dbReference type="eggNOG" id="ENOG502TJH0">
    <property type="taxonomic scope" value="Eukaryota"/>
</dbReference>
<feature type="compositionally biased region" description="Basic and acidic residues" evidence="1">
    <location>
        <begin position="437"/>
        <end position="452"/>
    </location>
</feature>
<name>E3MDL1_CAERE</name>
<feature type="region of interest" description="Disordered" evidence="1">
    <location>
        <begin position="90"/>
        <end position="116"/>
    </location>
</feature>
<organism evidence="3">
    <name type="scientific">Caenorhabditis remanei</name>
    <name type="common">Caenorhabditis vulgaris</name>
    <dbReference type="NCBI Taxonomy" id="31234"/>
    <lineage>
        <taxon>Eukaryota</taxon>
        <taxon>Metazoa</taxon>
        <taxon>Ecdysozoa</taxon>
        <taxon>Nematoda</taxon>
        <taxon>Chromadorea</taxon>
        <taxon>Rhabditida</taxon>
        <taxon>Rhabditina</taxon>
        <taxon>Rhabditomorpha</taxon>
        <taxon>Rhabditoidea</taxon>
        <taxon>Rhabditidae</taxon>
        <taxon>Peloderinae</taxon>
        <taxon>Caenorhabditis</taxon>
    </lineage>
</organism>
<feature type="region of interest" description="Disordered" evidence="1">
    <location>
        <begin position="1"/>
        <end position="46"/>
    </location>
</feature>
<dbReference type="EMBL" id="DS268437">
    <property type="protein sequence ID" value="EFO99147.1"/>
    <property type="molecule type" value="Genomic_DNA"/>
</dbReference>